<evidence type="ECO:0000259" key="4">
    <source>
        <dbReference type="PROSITE" id="PS50977"/>
    </source>
</evidence>
<dbReference type="PANTHER" id="PTHR43479:SF7">
    <property type="entry name" value="TETR-FAMILY TRANSCRIPTIONAL REGULATOR"/>
    <property type="match status" value="1"/>
</dbReference>
<name>A0A6G6Y4B3_9SPHN</name>
<feature type="transmembrane region" description="Helical" evidence="3">
    <location>
        <begin position="138"/>
        <end position="160"/>
    </location>
</feature>
<dbReference type="InterPro" id="IPR050624">
    <property type="entry name" value="HTH-type_Tx_Regulator"/>
</dbReference>
<dbReference type="RefSeq" id="WP_165326647.1">
    <property type="nucleotide sequence ID" value="NZ_CP049109.1"/>
</dbReference>
<dbReference type="PANTHER" id="PTHR43479">
    <property type="entry name" value="ACREF/ENVCD OPERON REPRESSOR-RELATED"/>
    <property type="match status" value="1"/>
</dbReference>
<dbReference type="PROSITE" id="PS50977">
    <property type="entry name" value="HTH_TETR_2"/>
    <property type="match status" value="1"/>
</dbReference>
<evidence type="ECO:0000313" key="5">
    <source>
        <dbReference type="EMBL" id="QIG79647.1"/>
    </source>
</evidence>
<dbReference type="InterPro" id="IPR001647">
    <property type="entry name" value="HTH_TetR"/>
</dbReference>
<sequence>MTDPASTRQDARVVRTREALRRALLTLLENQSFDQITVRDIVAQASAGYATFFRHYKDKQELLSDLAAGEISELLTQAVPVLFEADTRQACRTLCEYVGHRRELWAALLTGGAAGALREELLRQAGSIQPPEPIEESWLPADLSVIFGVSGMLVIISWWLRDRPDMPVEQVAKILDQLVVTPALTR</sequence>
<dbReference type="Proteomes" id="UP000501568">
    <property type="component" value="Chromosome"/>
</dbReference>
<reference evidence="5 6" key="1">
    <citation type="submission" date="2020-02" db="EMBL/GenBank/DDBJ databases">
        <authorList>
            <person name="Zheng R.K."/>
            <person name="Sun C.M."/>
        </authorList>
    </citation>
    <scope>NUCLEOTIDE SEQUENCE [LARGE SCALE GENOMIC DNA]</scope>
    <source>
        <strain evidence="6">zrk23</strain>
    </source>
</reference>
<proteinExistence type="predicted"/>
<keyword evidence="1 2" id="KW-0238">DNA-binding</keyword>
<evidence type="ECO:0000256" key="2">
    <source>
        <dbReference type="PROSITE-ProRule" id="PRU00335"/>
    </source>
</evidence>
<evidence type="ECO:0000313" key="6">
    <source>
        <dbReference type="Proteomes" id="UP000501568"/>
    </source>
</evidence>
<dbReference type="SUPFAM" id="SSF46689">
    <property type="entry name" value="Homeodomain-like"/>
    <property type="match status" value="1"/>
</dbReference>
<dbReference type="AlphaFoldDB" id="A0A6G6Y4B3"/>
<keyword evidence="3" id="KW-0472">Membrane</keyword>
<feature type="domain" description="HTH tetR-type" evidence="4">
    <location>
        <begin position="14"/>
        <end position="74"/>
    </location>
</feature>
<evidence type="ECO:0000256" key="3">
    <source>
        <dbReference type="SAM" id="Phobius"/>
    </source>
</evidence>
<keyword evidence="6" id="KW-1185">Reference proteome</keyword>
<protein>
    <submittedName>
        <fullName evidence="5">TetR family transcriptional regulator</fullName>
    </submittedName>
</protein>
<dbReference type="Pfam" id="PF00440">
    <property type="entry name" value="TetR_N"/>
    <property type="match status" value="1"/>
</dbReference>
<keyword evidence="3" id="KW-0812">Transmembrane</keyword>
<dbReference type="KEGG" id="spzr:G5C33_07475"/>
<dbReference type="InterPro" id="IPR009057">
    <property type="entry name" value="Homeodomain-like_sf"/>
</dbReference>
<accession>A0A6G6Y4B3</accession>
<dbReference type="EMBL" id="CP049109">
    <property type="protein sequence ID" value="QIG79647.1"/>
    <property type="molecule type" value="Genomic_DNA"/>
</dbReference>
<feature type="DNA-binding region" description="H-T-H motif" evidence="2">
    <location>
        <begin position="37"/>
        <end position="56"/>
    </location>
</feature>
<gene>
    <name evidence="5" type="ORF">G5C33_07475</name>
</gene>
<evidence type="ECO:0000256" key="1">
    <source>
        <dbReference type="ARBA" id="ARBA00023125"/>
    </source>
</evidence>
<keyword evidence="3" id="KW-1133">Transmembrane helix</keyword>
<dbReference type="GO" id="GO:0003677">
    <property type="term" value="F:DNA binding"/>
    <property type="evidence" value="ECO:0007669"/>
    <property type="project" value="UniProtKB-UniRule"/>
</dbReference>
<dbReference type="Gene3D" id="1.10.357.10">
    <property type="entry name" value="Tetracycline Repressor, domain 2"/>
    <property type="match status" value="1"/>
</dbReference>
<organism evidence="5 6">
    <name type="scientific">Stakelama tenebrarum</name>
    <dbReference type="NCBI Taxonomy" id="2711215"/>
    <lineage>
        <taxon>Bacteria</taxon>
        <taxon>Pseudomonadati</taxon>
        <taxon>Pseudomonadota</taxon>
        <taxon>Alphaproteobacteria</taxon>
        <taxon>Sphingomonadales</taxon>
        <taxon>Sphingomonadaceae</taxon>
        <taxon>Stakelama</taxon>
    </lineage>
</organism>